<reference evidence="1" key="1">
    <citation type="submission" date="2023-10" db="EMBL/GenBank/DDBJ databases">
        <authorList>
            <person name="Rodriguez Cubillos JULIANA M."/>
            <person name="De Vega J."/>
        </authorList>
    </citation>
    <scope>NUCLEOTIDE SEQUENCE</scope>
</reference>
<sequence>MMAGNPNWWNMHPPSLNIPPQYMLGSSSIPFNSLTENSEVPPQSWSQLLFTGVPGEEERLGFNHFEPKNSENWDVQILNPSSRVPIMDVIKHEVSQNENFYGQQEHHHHHEEFHPNNSGSLGSSWSHMVPVSSPSSHVTSLSSDNNMLDFTYNKLDHSKNLLQDQTSEVRKEKLGDRITALHQLVSPFGKTDTASVLLEAIGYIRFLQSQIEALSSPYLDTAASKNMMRNQHSVHVERNSVFPEDPGQLLDDTGLKRKGAPIPNQNAGANKAKDLRSRGLCLVPVSCTQHVGSENGADYWAPAFGSGF</sequence>
<dbReference type="EMBL" id="CASHSV030000311">
    <property type="protein sequence ID" value="CAJ2661212.1"/>
    <property type="molecule type" value="Genomic_DNA"/>
</dbReference>
<accession>A0ACB0KY02</accession>
<keyword evidence="2" id="KW-1185">Reference proteome</keyword>
<name>A0ACB0KY02_TRIPR</name>
<gene>
    <name evidence="1" type="ORF">MILVUS5_LOCUS26977</name>
</gene>
<comment type="caution">
    <text evidence="1">The sequence shown here is derived from an EMBL/GenBank/DDBJ whole genome shotgun (WGS) entry which is preliminary data.</text>
</comment>
<proteinExistence type="predicted"/>
<evidence type="ECO:0000313" key="2">
    <source>
        <dbReference type="Proteomes" id="UP001177021"/>
    </source>
</evidence>
<dbReference type="Proteomes" id="UP001177021">
    <property type="component" value="Unassembled WGS sequence"/>
</dbReference>
<evidence type="ECO:0000313" key="1">
    <source>
        <dbReference type="EMBL" id="CAJ2661212.1"/>
    </source>
</evidence>
<organism evidence="1 2">
    <name type="scientific">Trifolium pratense</name>
    <name type="common">Red clover</name>
    <dbReference type="NCBI Taxonomy" id="57577"/>
    <lineage>
        <taxon>Eukaryota</taxon>
        <taxon>Viridiplantae</taxon>
        <taxon>Streptophyta</taxon>
        <taxon>Embryophyta</taxon>
        <taxon>Tracheophyta</taxon>
        <taxon>Spermatophyta</taxon>
        <taxon>Magnoliopsida</taxon>
        <taxon>eudicotyledons</taxon>
        <taxon>Gunneridae</taxon>
        <taxon>Pentapetalae</taxon>
        <taxon>rosids</taxon>
        <taxon>fabids</taxon>
        <taxon>Fabales</taxon>
        <taxon>Fabaceae</taxon>
        <taxon>Papilionoideae</taxon>
        <taxon>50 kb inversion clade</taxon>
        <taxon>NPAAA clade</taxon>
        <taxon>Hologalegina</taxon>
        <taxon>IRL clade</taxon>
        <taxon>Trifolieae</taxon>
        <taxon>Trifolium</taxon>
    </lineage>
</organism>
<protein>
    <submittedName>
        <fullName evidence="1">Uncharacterized protein</fullName>
    </submittedName>
</protein>